<keyword evidence="2" id="KW-0812">Transmembrane</keyword>
<dbReference type="InterPro" id="IPR011990">
    <property type="entry name" value="TPR-like_helical_dom_sf"/>
</dbReference>
<sequence length="602" mass="63276">MEDTYKVSALGLAPGYPEQTVRAGLASLLKGDPAAFEPKFQRILVNQTVILAKNIPDAAARKMHERLTAIGLLCRIDPMSLALEAKSYRCPACGHEQLHTTDGTPDICERCQIVVDQYKGKQSNRQAFDLQQAIELERRTLATQTAVVNEQQSRDAERKQAEKLRKIARRRVEKELGITFYSKLKPFLAPSISLPILAVLILAGGGVGFFVWDQHRNETGLDEAGAPTGQPGGMQIVITPPPGLSVTVGADPGVDPELAASGQGVSAEMAGAGATSSTTTPDGLAAAGMSGAESNGGAPRVDIPDALIPAPASSLNDQTTNTVASDPRILADLAFYRLDAGDLGLAANLLDRALARFNENPNAASRIPMDALLRDAVALRAGLAARHAQRLEADSAQSQWRRANLLADSIITPSFRAMAYGRLALAAHEDATLPAKKDYLSLAAATAAQSAGNPVERIDLLGTLARDMALAGQREQSATFAEQATTALSRIQGGSSQTVARSVLAQRLAEAGDTEAASTMLTSAGAPSPVSAKALAALALSRAQQSQTAQAQTDFVTAIAQANALTDPVERTDTLVYLARTVLQAGDPTAAERILDSAGVWE</sequence>
<keyword evidence="2" id="KW-1133">Transmembrane helix</keyword>
<accession>A0A4R3N421</accession>
<comment type="caution">
    <text evidence="3">The sequence shown here is derived from an EMBL/GenBank/DDBJ whole genome shotgun (WGS) entry which is preliminary data.</text>
</comment>
<dbReference type="SUPFAM" id="SSF48452">
    <property type="entry name" value="TPR-like"/>
    <property type="match status" value="1"/>
</dbReference>
<name>A0A4R3N421_9GAMM</name>
<evidence type="ECO:0000313" key="3">
    <source>
        <dbReference type="EMBL" id="TCT22971.1"/>
    </source>
</evidence>
<proteinExistence type="predicted"/>
<keyword evidence="4" id="KW-1185">Reference proteome</keyword>
<evidence type="ECO:0000256" key="1">
    <source>
        <dbReference type="SAM" id="MobiDB-lite"/>
    </source>
</evidence>
<evidence type="ECO:0000313" key="4">
    <source>
        <dbReference type="Proteomes" id="UP000295717"/>
    </source>
</evidence>
<feature type="transmembrane region" description="Helical" evidence="2">
    <location>
        <begin position="192"/>
        <end position="212"/>
    </location>
</feature>
<dbReference type="Gene3D" id="1.25.40.10">
    <property type="entry name" value="Tetratricopeptide repeat domain"/>
    <property type="match status" value="2"/>
</dbReference>
<dbReference type="RefSeq" id="WP_132976090.1">
    <property type="nucleotide sequence ID" value="NZ_SMAO01000002.1"/>
</dbReference>
<evidence type="ECO:0000256" key="2">
    <source>
        <dbReference type="SAM" id="Phobius"/>
    </source>
</evidence>
<dbReference type="EMBL" id="SMAO01000002">
    <property type="protein sequence ID" value="TCT22971.1"/>
    <property type="molecule type" value="Genomic_DNA"/>
</dbReference>
<dbReference type="Proteomes" id="UP000295717">
    <property type="component" value="Unassembled WGS sequence"/>
</dbReference>
<organism evidence="3 4">
    <name type="scientific">Thiobaca trueperi</name>
    <dbReference type="NCBI Taxonomy" id="127458"/>
    <lineage>
        <taxon>Bacteria</taxon>
        <taxon>Pseudomonadati</taxon>
        <taxon>Pseudomonadota</taxon>
        <taxon>Gammaproteobacteria</taxon>
        <taxon>Chromatiales</taxon>
        <taxon>Chromatiaceae</taxon>
        <taxon>Thiobaca</taxon>
    </lineage>
</organism>
<evidence type="ECO:0008006" key="5">
    <source>
        <dbReference type="Google" id="ProtNLM"/>
    </source>
</evidence>
<dbReference type="OrthoDB" id="9812349at2"/>
<keyword evidence="2" id="KW-0472">Membrane</keyword>
<protein>
    <recommendedName>
        <fullName evidence="5">Tetratricopeptide repeat protein</fullName>
    </recommendedName>
</protein>
<feature type="region of interest" description="Disordered" evidence="1">
    <location>
        <begin position="270"/>
        <end position="298"/>
    </location>
</feature>
<feature type="compositionally biased region" description="Low complexity" evidence="1">
    <location>
        <begin position="270"/>
        <end position="280"/>
    </location>
</feature>
<reference evidence="3 4" key="1">
    <citation type="submission" date="2019-03" db="EMBL/GenBank/DDBJ databases">
        <title>Genomic Encyclopedia of Type Strains, Phase IV (KMG-IV): sequencing the most valuable type-strain genomes for metagenomic binning, comparative biology and taxonomic classification.</title>
        <authorList>
            <person name="Goeker M."/>
        </authorList>
    </citation>
    <scope>NUCLEOTIDE SEQUENCE [LARGE SCALE GENOMIC DNA]</scope>
    <source>
        <strain evidence="3 4">DSM 13587</strain>
    </source>
</reference>
<gene>
    <name evidence="3" type="ORF">EDC35_102302</name>
</gene>
<dbReference type="AlphaFoldDB" id="A0A4R3N421"/>